<name>A0A1V4SPM2_RUMHU</name>
<proteinExistence type="inferred from homology"/>
<sequence>MKIMIPCVSLETAKLQIAAGADELYLGYDTKEFNLLTYNARWRIATGEVKTQVQTVEEFKAIIDYAHERGVKVYLTANANILIPTLRDGYFKYIDTCIEAGIDGVIVSNIGLVKLVREAYSDLPIIVGVNTVTPNVGHLDLYRKYNVKRVVLPQNIMLPEIEEFCKQKDIEIEIFCHIGGGNICGRCTMNHDPLEIDLSSGCRGGFEVTGYDDSYNGACAYLDAAADCSVCHIDRLMEMGVTAVKITGRESNNPMGLSKIVEFYRTVIDAVNENRSVEDARESFREKNKAMWEGYWKPTFCDRDRCRFNETLITRSYI</sequence>
<keyword evidence="2 4" id="KW-0378">Hydrolase</keyword>
<reference evidence="4 5" key="1">
    <citation type="submission" date="2017-03" db="EMBL/GenBank/DDBJ databases">
        <title>Genome sequence of Clostridium hungatei DSM 14427.</title>
        <authorList>
            <person name="Poehlein A."/>
            <person name="Daniel R."/>
        </authorList>
    </citation>
    <scope>NUCLEOTIDE SEQUENCE [LARGE SCALE GENOMIC DNA]</scope>
    <source>
        <strain evidence="4 5">DSM 14427</strain>
    </source>
</reference>
<dbReference type="GO" id="GO:0008233">
    <property type="term" value="F:peptidase activity"/>
    <property type="evidence" value="ECO:0007669"/>
    <property type="project" value="UniProtKB-KW"/>
</dbReference>
<evidence type="ECO:0000256" key="2">
    <source>
        <dbReference type="ARBA" id="ARBA00022801"/>
    </source>
</evidence>
<dbReference type="GO" id="GO:0006508">
    <property type="term" value="P:proteolysis"/>
    <property type="evidence" value="ECO:0007669"/>
    <property type="project" value="UniProtKB-KW"/>
</dbReference>
<dbReference type="SUPFAM" id="SSF51445">
    <property type="entry name" value="(Trans)glycosidases"/>
    <property type="match status" value="1"/>
</dbReference>
<dbReference type="InterPro" id="IPR017853">
    <property type="entry name" value="GH"/>
</dbReference>
<dbReference type="PANTHER" id="PTHR30217">
    <property type="entry name" value="PEPTIDASE U32 FAMILY"/>
    <property type="match status" value="1"/>
</dbReference>
<dbReference type="Pfam" id="PF01136">
    <property type="entry name" value="Peptidase_U32"/>
    <property type="match status" value="1"/>
</dbReference>
<keyword evidence="1 4" id="KW-0645">Protease</keyword>
<dbReference type="InterPro" id="IPR051454">
    <property type="entry name" value="RNA/ubiquinone_mod_enzymes"/>
</dbReference>
<dbReference type="InterPro" id="IPR001539">
    <property type="entry name" value="Peptidase_U32"/>
</dbReference>
<dbReference type="RefSeq" id="WP_080063551.1">
    <property type="nucleotide sequence ID" value="NZ_MZGX01000005.1"/>
</dbReference>
<dbReference type="PANTHER" id="PTHR30217:SF6">
    <property type="entry name" value="TRNA HYDROXYLATION PROTEIN P"/>
    <property type="match status" value="1"/>
</dbReference>
<comment type="similarity">
    <text evidence="3">Belongs to the peptidase U32 family.</text>
</comment>
<dbReference type="STRING" id="48256.CLHUN_11080"/>
<dbReference type="EC" id="3.4.-.-" evidence="4"/>
<gene>
    <name evidence="4" type="primary">yhbU</name>
    <name evidence="4" type="ORF">CLHUN_11080</name>
</gene>
<dbReference type="Proteomes" id="UP000191554">
    <property type="component" value="Unassembled WGS sequence"/>
</dbReference>
<organism evidence="4 5">
    <name type="scientific">Ruminiclostridium hungatei</name>
    <name type="common">Clostridium hungatei</name>
    <dbReference type="NCBI Taxonomy" id="48256"/>
    <lineage>
        <taxon>Bacteria</taxon>
        <taxon>Bacillati</taxon>
        <taxon>Bacillota</taxon>
        <taxon>Clostridia</taxon>
        <taxon>Eubacteriales</taxon>
        <taxon>Oscillospiraceae</taxon>
        <taxon>Ruminiclostridium</taxon>
    </lineage>
</organism>
<comment type="caution">
    <text evidence="4">The sequence shown here is derived from an EMBL/GenBank/DDBJ whole genome shotgun (WGS) entry which is preliminary data.</text>
</comment>
<evidence type="ECO:0000313" key="4">
    <source>
        <dbReference type="EMBL" id="OPX45221.1"/>
    </source>
</evidence>
<dbReference type="EMBL" id="MZGX01000005">
    <property type="protein sequence ID" value="OPX45221.1"/>
    <property type="molecule type" value="Genomic_DNA"/>
</dbReference>
<evidence type="ECO:0000256" key="1">
    <source>
        <dbReference type="ARBA" id="ARBA00022670"/>
    </source>
</evidence>
<accession>A0A1V4SPM2</accession>
<dbReference type="AlphaFoldDB" id="A0A1V4SPM2"/>
<evidence type="ECO:0000313" key="5">
    <source>
        <dbReference type="Proteomes" id="UP000191554"/>
    </source>
</evidence>
<dbReference type="Gene3D" id="3.20.20.80">
    <property type="entry name" value="Glycosidases"/>
    <property type="match status" value="1"/>
</dbReference>
<dbReference type="OrthoDB" id="9807498at2"/>
<evidence type="ECO:0000256" key="3">
    <source>
        <dbReference type="ARBA" id="ARBA00038374"/>
    </source>
</evidence>
<protein>
    <submittedName>
        <fullName evidence="4">Putative protease YhbU</fullName>
        <ecNumber evidence="4">3.4.-.-</ecNumber>
    </submittedName>
</protein>
<keyword evidence="5" id="KW-1185">Reference proteome</keyword>